<evidence type="ECO:0000259" key="1">
    <source>
        <dbReference type="Pfam" id="PF02589"/>
    </source>
</evidence>
<gene>
    <name evidence="3" type="ORF">D3868_08610</name>
    <name evidence="2" type="ORF">SIM66_15620</name>
</gene>
<reference evidence="2 5" key="2">
    <citation type="submission" date="2023-11" db="EMBL/GenBank/DDBJ databases">
        <title>MicrobeMod: A computational toolkit for identifying prokaryotic methylation and restriction-modification with nanopore sequencing.</title>
        <authorList>
            <person name="Crits-Christoph A."/>
            <person name="Kang S.C."/>
            <person name="Lee H."/>
            <person name="Ostrov N."/>
        </authorList>
    </citation>
    <scope>NUCLEOTIDE SEQUENCE [LARGE SCALE GENOMIC DNA]</scope>
    <source>
        <strain evidence="2 5">ATCC 29145</strain>
    </source>
</reference>
<dbReference type="InterPro" id="IPR003741">
    <property type="entry name" value="LUD_dom"/>
</dbReference>
<accession>A0A0P0EEJ1</accession>
<reference evidence="3 4" key="1">
    <citation type="submission" date="2018-09" db="EMBL/GenBank/DDBJ databases">
        <title>Whole genome based analysis of evolution and adaptive divergence in Indian and Brazilian strains of Azospirillum brasilense.</title>
        <authorList>
            <person name="Singh C."/>
            <person name="Tripathi A.K."/>
        </authorList>
    </citation>
    <scope>NUCLEOTIDE SEQUENCE [LARGE SCALE GENOMIC DNA]</scope>
    <source>
        <strain evidence="3 4">MTCC4038</strain>
    </source>
</reference>
<dbReference type="EMBL" id="CP032339">
    <property type="protein sequence ID" value="QCO09091.1"/>
    <property type="molecule type" value="Genomic_DNA"/>
</dbReference>
<organism evidence="3 4">
    <name type="scientific">Azospirillum brasilense</name>
    <dbReference type="NCBI Taxonomy" id="192"/>
    <lineage>
        <taxon>Bacteria</taxon>
        <taxon>Pseudomonadati</taxon>
        <taxon>Pseudomonadota</taxon>
        <taxon>Alphaproteobacteria</taxon>
        <taxon>Rhodospirillales</taxon>
        <taxon>Azospirillaceae</taxon>
        <taxon>Azospirillum</taxon>
    </lineage>
</organism>
<protein>
    <submittedName>
        <fullName evidence="2">LUD domain-containing protein</fullName>
    </submittedName>
    <submittedName>
        <fullName evidence="3">Lactate utilization protein C</fullName>
    </submittedName>
</protein>
<dbReference type="Gene3D" id="3.40.50.10420">
    <property type="entry name" value="NagB/RpiA/CoA transferase-like"/>
    <property type="match status" value="1"/>
</dbReference>
<dbReference type="PANTHER" id="PTHR43682">
    <property type="entry name" value="LACTATE UTILIZATION PROTEIN C"/>
    <property type="match status" value="1"/>
</dbReference>
<dbReference type="Proteomes" id="UP000298774">
    <property type="component" value="Chromosome"/>
</dbReference>
<evidence type="ECO:0000313" key="3">
    <source>
        <dbReference type="EMBL" id="QCO09091.1"/>
    </source>
</evidence>
<dbReference type="Pfam" id="PF02589">
    <property type="entry name" value="LUD_dom"/>
    <property type="match status" value="1"/>
</dbReference>
<evidence type="ECO:0000313" key="5">
    <source>
        <dbReference type="Proteomes" id="UP001277471"/>
    </source>
</evidence>
<dbReference type="Proteomes" id="UP001277471">
    <property type="component" value="Unassembled WGS sequence"/>
</dbReference>
<dbReference type="SUPFAM" id="SSF100950">
    <property type="entry name" value="NagB/RpiA/CoA transferase-like"/>
    <property type="match status" value="1"/>
</dbReference>
<sequence length="228" mass="24066">MADTGSARAQILGGIRKALNSAEGSEEARQRLATHPRNLIPARAQRPHDEQVELFAAMATEVSATVELLGGMAEVPGAVADYLAGLNLPAEVRVAPDAALDPIPWDQRPTMTVTKGRARDSDGASLTGAFAGVAETGTLMLLSGAERPTTLNFLPDTHIVVLRRGQIVGTMEDAWDRLRAAGGDGGGKGALPRTVNFITGPSRTGDIEMRIELGAHGPRRLHILLVED</sequence>
<dbReference type="GeneID" id="56449800"/>
<evidence type="ECO:0000313" key="2">
    <source>
        <dbReference type="EMBL" id="MDX5952606.1"/>
    </source>
</evidence>
<dbReference type="InterPro" id="IPR024185">
    <property type="entry name" value="FTHF_cligase-like_sf"/>
</dbReference>
<keyword evidence="5" id="KW-1185">Reference proteome</keyword>
<name>A0A0P0EEJ1_AZOBR</name>
<dbReference type="PANTHER" id="PTHR43682:SF1">
    <property type="entry name" value="LACTATE UTILIZATION PROTEIN C"/>
    <property type="match status" value="1"/>
</dbReference>
<dbReference type="KEGG" id="abf:AMK58_00550"/>
<dbReference type="EMBL" id="JAWXYC010000004">
    <property type="protein sequence ID" value="MDX5952606.1"/>
    <property type="molecule type" value="Genomic_DNA"/>
</dbReference>
<proteinExistence type="predicted"/>
<feature type="domain" description="LUD" evidence="1">
    <location>
        <begin position="124"/>
        <end position="226"/>
    </location>
</feature>
<dbReference type="InterPro" id="IPR037171">
    <property type="entry name" value="NagB/RpiA_transferase-like"/>
</dbReference>
<dbReference type="AlphaFoldDB" id="A0A0P0EEJ1"/>
<dbReference type="RefSeq" id="WP_035670247.1">
    <property type="nucleotide sequence ID" value="NZ_CP012914.1"/>
</dbReference>
<evidence type="ECO:0000313" key="4">
    <source>
        <dbReference type="Proteomes" id="UP000298774"/>
    </source>
</evidence>